<evidence type="ECO:0000313" key="2">
    <source>
        <dbReference type="EMBL" id="MFC6765899.1"/>
    </source>
</evidence>
<organism evidence="2 3">
    <name type="scientific">Natrinema soli</name>
    <dbReference type="NCBI Taxonomy" id="1930624"/>
    <lineage>
        <taxon>Archaea</taxon>
        <taxon>Methanobacteriati</taxon>
        <taxon>Methanobacteriota</taxon>
        <taxon>Stenosarchaea group</taxon>
        <taxon>Halobacteria</taxon>
        <taxon>Halobacteriales</taxon>
        <taxon>Natrialbaceae</taxon>
        <taxon>Natrinema</taxon>
    </lineage>
</organism>
<dbReference type="Proteomes" id="UP001596383">
    <property type="component" value="Unassembled WGS sequence"/>
</dbReference>
<feature type="compositionally biased region" description="Polar residues" evidence="1">
    <location>
        <begin position="292"/>
        <end position="307"/>
    </location>
</feature>
<dbReference type="SUPFAM" id="SSF46785">
    <property type="entry name" value="Winged helix' DNA-binding domain"/>
    <property type="match status" value="1"/>
</dbReference>
<dbReference type="RefSeq" id="WP_273738892.1">
    <property type="nucleotide sequence ID" value="NZ_JAQIVI010000200.1"/>
</dbReference>
<dbReference type="AlphaFoldDB" id="A0ABD5SMZ1"/>
<dbReference type="InterPro" id="IPR036388">
    <property type="entry name" value="WH-like_DNA-bd_sf"/>
</dbReference>
<gene>
    <name evidence="2" type="ORF">ACFQE6_13125</name>
</gene>
<comment type="caution">
    <text evidence="2">The sequence shown here is derived from an EMBL/GenBank/DDBJ whole genome shotgun (WGS) entry which is preliminary data.</text>
</comment>
<dbReference type="InterPro" id="IPR036390">
    <property type="entry name" value="WH_DNA-bd_sf"/>
</dbReference>
<dbReference type="EMBL" id="JBHSWV010000200">
    <property type="protein sequence ID" value="MFC6765899.1"/>
    <property type="molecule type" value="Genomic_DNA"/>
</dbReference>
<evidence type="ECO:0000313" key="3">
    <source>
        <dbReference type="Proteomes" id="UP001596383"/>
    </source>
</evidence>
<accession>A0ABD5SMZ1</accession>
<dbReference type="Gene3D" id="1.10.10.10">
    <property type="entry name" value="Winged helix-like DNA-binding domain superfamily/Winged helix DNA-binding domain"/>
    <property type="match status" value="2"/>
</dbReference>
<evidence type="ECO:0000256" key="1">
    <source>
        <dbReference type="SAM" id="MobiDB-lite"/>
    </source>
</evidence>
<keyword evidence="3" id="KW-1185">Reference proteome</keyword>
<name>A0ABD5SMZ1_9EURY</name>
<dbReference type="Pfam" id="PF13412">
    <property type="entry name" value="HTH_24"/>
    <property type="match status" value="1"/>
</dbReference>
<reference evidence="2 3" key="1">
    <citation type="journal article" date="2019" name="Int. J. Syst. Evol. Microbiol.">
        <title>The Global Catalogue of Microorganisms (GCM) 10K type strain sequencing project: providing services to taxonomists for standard genome sequencing and annotation.</title>
        <authorList>
            <consortium name="The Broad Institute Genomics Platform"/>
            <consortium name="The Broad Institute Genome Sequencing Center for Infectious Disease"/>
            <person name="Wu L."/>
            <person name="Ma J."/>
        </authorList>
    </citation>
    <scope>NUCLEOTIDE SEQUENCE [LARGE SCALE GENOMIC DNA]</scope>
    <source>
        <strain evidence="2 3">LMG 29247</strain>
    </source>
</reference>
<sequence length="903" mass="99724">MTDAGLTPTQQPPLSPQATLEIATDPVSELWEQLFAHQSIRDQFIRAVRRFADGRTVPECYDALEDQNIPYWLRSRILEVARGNRRDAWRLAADLVPKLGQGHASLEDLFATAHFFAAHVPDDHPPTVAVAIDRAFEQAPRRKRETICRLLAVLATGFDVRVIATGRTQHWLAQHHREDLPGVSEWRETHHPTGDRVDDALEALDPDGRKVELLRQLADEPAQTLSRHALRAMHDVDRSRISQLLVSETDSLTELGLVAEFGPADDRTAELLEAGRQLLEQLDAQHGRQQELSEAVSDTGTSSQQCRVTPRTRGVGDDGGEDSNPYRTAYLDRLGHAAAAGCGEDGGVALVEAPFEDRTDGPDHTRYVSFDGDREEAVVAVRASGPLQYVVSLATALASPRLLNRALTDNRLESLEDPPAILRDARCIGALSDEALEDPKTLREAFIEWGTDLEDLTAKLSAGKYEYRNRFRSEIMRSAHGLAGSIVHLFDALEIDVTRELRVPAGLDTDALNELATSISISTAIQSKYGAFACYRQLFESREEKRQSALSPTVDADDPLGTLIGSVVVRGEDVHRLRPKLEQSLETPAAVADDAPEFAVHVSLSTDDRAAYAATATRILQPKNLRPTRDVVSLLHALTGSPYATAQALQQLADEEECRELRLDELRYALGTLEPDQLLSDLPPTVGRIVQVLLTAENRLSQRDLADRAGVSARTIRNYRNRLEALDLIRIDENGYRLVLSFQTNAERRDSVVPTVLEESQTLLDAADAFLEMILPPDRYGDPNDSLGSALFWPPDPSRLLDHPTVGPWLRLAVALTASDTLENNWIVQMGPPLEQRDALAVGVDVDRRVVGLLPQRQEPVGVERRIAFDPVADPGDNVGHCTVGREVITQIDFGDQKDAHDV</sequence>
<feature type="region of interest" description="Disordered" evidence="1">
    <location>
        <begin position="285"/>
        <end position="324"/>
    </location>
</feature>
<proteinExistence type="predicted"/>
<protein>
    <submittedName>
        <fullName evidence="2">Helix-turn-helix domain-containing protein</fullName>
    </submittedName>
</protein>